<dbReference type="PANTHER" id="PTHR31444">
    <property type="entry name" value="OS11G0490100 PROTEIN"/>
    <property type="match status" value="1"/>
</dbReference>
<dbReference type="NCBIfam" id="TIGR01627">
    <property type="entry name" value="A_thal_3515"/>
    <property type="match status" value="1"/>
</dbReference>
<keyword evidence="2" id="KW-0812">Transmembrane</keyword>
<evidence type="ECO:0000313" key="6">
    <source>
        <dbReference type="RefSeq" id="XP_019052359.1"/>
    </source>
</evidence>
<comment type="subcellular location">
    <subcellularLocation>
        <location evidence="1">Golgi apparatus membrane</location>
        <topology evidence="1">Single-pass membrane protein</topology>
    </subcellularLocation>
</comment>
<dbReference type="GO" id="GO:0045492">
    <property type="term" value="P:xylan biosynthetic process"/>
    <property type="evidence" value="ECO:0000318"/>
    <property type="project" value="GO_Central"/>
</dbReference>
<evidence type="ECO:0000256" key="3">
    <source>
        <dbReference type="ARBA" id="ARBA00022989"/>
    </source>
</evidence>
<dbReference type="Pfam" id="PF21729">
    <property type="entry name" value="IRX15_IRX15L_GXM"/>
    <property type="match status" value="1"/>
</dbReference>
<dbReference type="AlphaFoldDB" id="A0A1U8Q0L7"/>
<evidence type="ECO:0000256" key="1">
    <source>
        <dbReference type="ARBA" id="ARBA00004194"/>
    </source>
</evidence>
<evidence type="ECO:0000256" key="2">
    <source>
        <dbReference type="ARBA" id="ARBA00022692"/>
    </source>
</evidence>
<dbReference type="FunCoup" id="A0A1U8Q0L7">
    <property type="interactions" value="302"/>
</dbReference>
<dbReference type="InParanoid" id="A0A1U8Q0L7"/>
<dbReference type="InterPro" id="IPR006514">
    <property type="entry name" value="IRX15/GXM/AGM"/>
</dbReference>
<keyword evidence="5" id="KW-1185">Reference proteome</keyword>
<gene>
    <name evidence="6" type="primary">LOC109114354</name>
</gene>
<dbReference type="RefSeq" id="XP_019052359.1">
    <property type="nucleotide sequence ID" value="XM_019196814.1"/>
</dbReference>
<dbReference type="GO" id="GO:0000139">
    <property type="term" value="C:Golgi membrane"/>
    <property type="evidence" value="ECO:0007669"/>
    <property type="project" value="UniProtKB-SubCell"/>
</dbReference>
<dbReference type="GO" id="GO:0005794">
    <property type="term" value="C:Golgi apparatus"/>
    <property type="evidence" value="ECO:0000318"/>
    <property type="project" value="GO_Central"/>
</dbReference>
<dbReference type="GO" id="GO:0009834">
    <property type="term" value="P:plant-type secondary cell wall biogenesis"/>
    <property type="evidence" value="ECO:0000318"/>
    <property type="project" value="GO_Central"/>
</dbReference>
<dbReference type="KEGG" id="nnu:109114354"/>
<keyword evidence="4" id="KW-0472">Membrane</keyword>
<evidence type="ECO:0000256" key="4">
    <source>
        <dbReference type="ARBA" id="ARBA00023136"/>
    </source>
</evidence>
<dbReference type="eggNOG" id="ENOG502QU0G">
    <property type="taxonomic scope" value="Eukaryota"/>
</dbReference>
<organism evidence="5 6">
    <name type="scientific">Nelumbo nucifera</name>
    <name type="common">Sacred lotus</name>
    <dbReference type="NCBI Taxonomy" id="4432"/>
    <lineage>
        <taxon>Eukaryota</taxon>
        <taxon>Viridiplantae</taxon>
        <taxon>Streptophyta</taxon>
        <taxon>Embryophyta</taxon>
        <taxon>Tracheophyta</taxon>
        <taxon>Spermatophyta</taxon>
        <taxon>Magnoliopsida</taxon>
        <taxon>Proteales</taxon>
        <taxon>Nelumbonaceae</taxon>
        <taxon>Nelumbo</taxon>
    </lineage>
</organism>
<reference evidence="6" key="1">
    <citation type="submission" date="2025-08" db="UniProtKB">
        <authorList>
            <consortium name="RefSeq"/>
        </authorList>
    </citation>
    <scope>IDENTIFICATION</scope>
</reference>
<name>A0A1U8Q0L7_NELNU</name>
<dbReference type="GeneID" id="109114354"/>
<keyword evidence="3" id="KW-1133">Transmembrane helix</keyword>
<dbReference type="Proteomes" id="UP000189703">
    <property type="component" value="Unplaced"/>
</dbReference>
<accession>A0A1U8Q0L7</accession>
<dbReference type="OrthoDB" id="1896682at2759"/>
<evidence type="ECO:0000313" key="5">
    <source>
        <dbReference type="Proteomes" id="UP000189703"/>
    </source>
</evidence>
<sequence length="393" mass="42880">MVIGPPLFTFNSEKRIPHKTLNADDDVDDWSPQLPTVLIDTNDTEETPNLDLSSNCLCDHTDQLREVNQNSGKGDYYDTESLRQAYTKVANPINNTNSGTNTMKITTKKPILIVFFILSSATLLRLLKITANTSSSSHSTPALPQILSDDGCSFSSPKCAQFSSLVPRAVTCHANSSIAATLSEKEFQLMSNVISLRSPCNLLVFGLGPQLLHLSNLNAGGTTMFLEDDPEKLNAFTTNSKAGGTRICKVEHQRVSGEAYKLLKEARADPACSPGAGSLKISNCQLALTKLPREVYRLKWDVVVVDGPSGDSLEAPGRMTTIYTASMIARARAGNITDVIVHDVDRTIEKWFSWEFLCDENLVSSKGKLWHFRIKGNPSSANFCSSTASARNG</sequence>
<proteinExistence type="predicted"/>
<protein>
    <submittedName>
        <fullName evidence="6">Glucuronoxylan 4-O-methyltransferase 1</fullName>
    </submittedName>
</protein>
<dbReference type="OMA" id="EVYELKW"/>